<proteinExistence type="predicted"/>
<dbReference type="GeneID" id="63695548"/>
<protein>
    <submittedName>
        <fullName evidence="2">Uncharacterized protein</fullName>
    </submittedName>
</protein>
<feature type="region of interest" description="Disordered" evidence="1">
    <location>
        <begin position="113"/>
        <end position="192"/>
    </location>
</feature>
<accession>A0A017S469</accession>
<dbReference type="AlphaFoldDB" id="A0A017S469"/>
<organism evidence="2 3">
    <name type="scientific">Aspergillus ruber (strain CBS 135680)</name>
    <dbReference type="NCBI Taxonomy" id="1388766"/>
    <lineage>
        <taxon>Eukaryota</taxon>
        <taxon>Fungi</taxon>
        <taxon>Dikarya</taxon>
        <taxon>Ascomycota</taxon>
        <taxon>Pezizomycotina</taxon>
        <taxon>Eurotiomycetes</taxon>
        <taxon>Eurotiomycetidae</taxon>
        <taxon>Eurotiales</taxon>
        <taxon>Aspergillaceae</taxon>
        <taxon>Aspergillus</taxon>
        <taxon>Aspergillus subgen. Aspergillus</taxon>
    </lineage>
</organism>
<gene>
    <name evidence="2" type="ORF">EURHEDRAFT_405928</name>
</gene>
<name>A0A017S469_ASPRC</name>
<evidence type="ECO:0000256" key="1">
    <source>
        <dbReference type="SAM" id="MobiDB-lite"/>
    </source>
</evidence>
<feature type="compositionally biased region" description="Basic and acidic residues" evidence="1">
    <location>
        <begin position="113"/>
        <end position="127"/>
    </location>
</feature>
<dbReference type="HOGENOM" id="CLU_585230_0_0_1"/>
<dbReference type="EMBL" id="KK088443">
    <property type="protein sequence ID" value="EYE91611.1"/>
    <property type="molecule type" value="Genomic_DNA"/>
</dbReference>
<sequence>MNWTGGRLQRRSKDPNELQKQRFAKRRPRRTGDAQIPGIFQRLSQLHSPRSQQRILSGSYERRDQSSKNLQGRSNTPYSSIHERLGRNWYHPSSQDVIYAYGGTGEIWKKAETDRGGRGFVRKRESAPSELGTMGNMDIQIYRPPVDPASSSTSHKKASNESSQPMLLDREDSNLVDRSLSPDGGTYSPRRGRTISSQLLLSSQNLPRQSQSLAPSDTIFPIESVSQEKYQQHIHQFSPYPYLQPSMSPMRLHSSTPSLHQPIPQLPRRFTIDDQIAAELEDIYAHLRHSDTAGSYATSKCSSEKMRNGHSFGCTASGTRSTSSNRFSSWLPEPKHHVQRFMGQNYHQTNTSSAVTMSETVDREQPVYNNNPHFNPPQSYITLSLQHTQIQEDTNQRRHILNGFSGIAVSQPFSDRLRRGFEIYQDTSFTPSRQRISRQLARNNMRLLNDIAEKPFKFYGRLGYELP</sequence>
<keyword evidence="3" id="KW-1185">Reference proteome</keyword>
<dbReference type="OrthoDB" id="5426563at2759"/>
<dbReference type="Proteomes" id="UP000019804">
    <property type="component" value="Unassembled WGS sequence"/>
</dbReference>
<evidence type="ECO:0000313" key="3">
    <source>
        <dbReference type="Proteomes" id="UP000019804"/>
    </source>
</evidence>
<feature type="compositionally biased region" description="Polar residues" evidence="1">
    <location>
        <begin position="67"/>
        <end position="79"/>
    </location>
</feature>
<feature type="compositionally biased region" description="Basic and acidic residues" evidence="1">
    <location>
        <begin position="11"/>
        <end position="20"/>
    </location>
</feature>
<evidence type="ECO:0000313" key="2">
    <source>
        <dbReference type="EMBL" id="EYE91611.1"/>
    </source>
</evidence>
<dbReference type="RefSeq" id="XP_040635301.1">
    <property type="nucleotide sequence ID" value="XM_040780424.1"/>
</dbReference>
<feature type="compositionally biased region" description="Polar residues" evidence="1">
    <location>
        <begin position="42"/>
        <end position="56"/>
    </location>
</feature>
<feature type="region of interest" description="Disordered" evidence="1">
    <location>
        <begin position="1"/>
        <end position="79"/>
    </location>
</feature>
<reference evidence="3" key="1">
    <citation type="journal article" date="2014" name="Nat. Commun.">
        <title>Genomic adaptations of the halophilic Dead Sea filamentous fungus Eurotium rubrum.</title>
        <authorList>
            <person name="Kis-Papo T."/>
            <person name="Weig A.R."/>
            <person name="Riley R."/>
            <person name="Persoh D."/>
            <person name="Salamov A."/>
            <person name="Sun H."/>
            <person name="Lipzen A."/>
            <person name="Wasser S.P."/>
            <person name="Rambold G."/>
            <person name="Grigoriev I.V."/>
            <person name="Nevo E."/>
        </authorList>
    </citation>
    <scope>NUCLEOTIDE SEQUENCE [LARGE SCALE GENOMIC DNA]</scope>
    <source>
        <strain evidence="3">CBS 135680</strain>
    </source>
</reference>